<dbReference type="Gene3D" id="3.40.50.10490">
    <property type="entry name" value="Glucose-6-phosphate isomerase like protein, domain 1"/>
    <property type="match status" value="1"/>
</dbReference>
<evidence type="ECO:0000256" key="6">
    <source>
        <dbReference type="RuleBase" id="RU003631"/>
    </source>
</evidence>
<dbReference type="PRINTS" id="PR00395">
    <property type="entry name" value="RIBOSOMALS2"/>
</dbReference>
<dbReference type="PANTHER" id="PTHR12534:SF0">
    <property type="entry name" value="SMALL RIBOSOMAL SUBUNIT PROTEIN US2M"/>
    <property type="match status" value="1"/>
</dbReference>
<dbReference type="Proteomes" id="UP000772181">
    <property type="component" value="Unassembled WGS sequence"/>
</dbReference>
<proteinExistence type="inferred from homology"/>
<dbReference type="GO" id="GO:0022627">
    <property type="term" value="C:cytosolic small ribosomal subunit"/>
    <property type="evidence" value="ECO:0007669"/>
    <property type="project" value="TreeGrafter"/>
</dbReference>
<protein>
    <recommendedName>
        <fullName evidence="4 5">Small ribosomal subunit protein uS2</fullName>
    </recommendedName>
</protein>
<reference evidence="8" key="1">
    <citation type="submission" date="2020-07" db="EMBL/GenBank/DDBJ databases">
        <title>Huge and variable diversity of episymbiotic CPR bacteria and DPANN archaea in groundwater ecosystems.</title>
        <authorList>
            <person name="He C.Y."/>
            <person name="Keren R."/>
            <person name="Whittaker M."/>
            <person name="Farag I.F."/>
            <person name="Doudna J."/>
            <person name="Cate J.H.D."/>
            <person name="Banfield J.F."/>
        </authorList>
    </citation>
    <scope>NUCLEOTIDE SEQUENCE</scope>
    <source>
        <strain evidence="8">NC_groundwater_1482_Ag_S-0.65um_47_24</strain>
    </source>
</reference>
<dbReference type="InterPro" id="IPR005706">
    <property type="entry name" value="Ribosomal_uS2_bac/mit/plastid"/>
</dbReference>
<dbReference type="CDD" id="cd01425">
    <property type="entry name" value="RPS2"/>
    <property type="match status" value="1"/>
</dbReference>
<dbReference type="InterPro" id="IPR018130">
    <property type="entry name" value="Ribosomal_uS2_CS"/>
</dbReference>
<comment type="caution">
    <text evidence="8">The sequence shown here is derived from an EMBL/GenBank/DDBJ whole genome shotgun (WGS) entry which is preliminary data.</text>
</comment>
<evidence type="ECO:0000256" key="4">
    <source>
        <dbReference type="ARBA" id="ARBA00035256"/>
    </source>
</evidence>
<sequence length="275" mass="30665">MVQQGTANNISIKALLEAGAHFGHQTSRWNPKMKSYIFTQRNGIHIIDLEQTVVMLEKAFRFIVDVVSRGKSILFVGTKRQAQEAIELEAKRCGMFYVNQRWLGGMFTNFSTIQGRIDHLVRLEDMKLKGELEALPKKEVRKIEKEIARMNRLMGGFKEMTSLPGAIFIDDTTKERIAVQEAKSMGIPIVAITDTNSNPREVDYAIPANDDAIRAIKLICSIIADAVLEGKALQKAPEGEDLAQEMQMGKPTEASASLTFSPDEGRIVAKKEAQN</sequence>
<name>A0A933GMG7_UNCTE</name>
<dbReference type="Gene3D" id="1.10.287.610">
    <property type="entry name" value="Helix hairpin bin"/>
    <property type="match status" value="1"/>
</dbReference>
<dbReference type="NCBIfam" id="TIGR01011">
    <property type="entry name" value="rpsB_bact"/>
    <property type="match status" value="1"/>
</dbReference>
<evidence type="ECO:0000313" key="9">
    <source>
        <dbReference type="Proteomes" id="UP000772181"/>
    </source>
</evidence>
<evidence type="ECO:0000256" key="5">
    <source>
        <dbReference type="HAMAP-Rule" id="MF_00291"/>
    </source>
</evidence>
<organism evidence="8 9">
    <name type="scientific">Tectimicrobiota bacterium</name>
    <dbReference type="NCBI Taxonomy" id="2528274"/>
    <lineage>
        <taxon>Bacteria</taxon>
        <taxon>Pseudomonadati</taxon>
        <taxon>Nitrospinota/Tectimicrobiota group</taxon>
        <taxon>Candidatus Tectimicrobiota</taxon>
    </lineage>
</organism>
<keyword evidence="3 5" id="KW-0687">Ribonucleoprotein</keyword>
<feature type="compositionally biased region" description="Basic and acidic residues" evidence="7">
    <location>
        <begin position="263"/>
        <end position="275"/>
    </location>
</feature>
<dbReference type="PROSITE" id="PS00963">
    <property type="entry name" value="RIBOSOMAL_S2_2"/>
    <property type="match status" value="1"/>
</dbReference>
<dbReference type="SUPFAM" id="SSF52313">
    <property type="entry name" value="Ribosomal protein S2"/>
    <property type="match status" value="1"/>
</dbReference>
<accession>A0A933GMG7</accession>
<dbReference type="InterPro" id="IPR001865">
    <property type="entry name" value="Ribosomal_uS2"/>
</dbReference>
<evidence type="ECO:0000313" key="8">
    <source>
        <dbReference type="EMBL" id="MBI4596126.1"/>
    </source>
</evidence>
<dbReference type="GO" id="GO:0006412">
    <property type="term" value="P:translation"/>
    <property type="evidence" value="ECO:0007669"/>
    <property type="project" value="UniProtKB-UniRule"/>
</dbReference>
<dbReference type="HAMAP" id="MF_00291_B">
    <property type="entry name" value="Ribosomal_uS2_B"/>
    <property type="match status" value="1"/>
</dbReference>
<evidence type="ECO:0000256" key="1">
    <source>
        <dbReference type="ARBA" id="ARBA00006242"/>
    </source>
</evidence>
<dbReference type="GO" id="GO:0003735">
    <property type="term" value="F:structural constituent of ribosome"/>
    <property type="evidence" value="ECO:0007669"/>
    <property type="project" value="InterPro"/>
</dbReference>
<dbReference type="InterPro" id="IPR023591">
    <property type="entry name" value="Ribosomal_uS2_flav_dom_sf"/>
</dbReference>
<comment type="similarity">
    <text evidence="1 5 6">Belongs to the universal ribosomal protein uS2 family.</text>
</comment>
<dbReference type="PANTHER" id="PTHR12534">
    <property type="entry name" value="30S RIBOSOMAL PROTEIN S2 PROKARYOTIC AND ORGANELLAR"/>
    <property type="match status" value="1"/>
</dbReference>
<evidence type="ECO:0000256" key="7">
    <source>
        <dbReference type="SAM" id="MobiDB-lite"/>
    </source>
</evidence>
<dbReference type="Pfam" id="PF00318">
    <property type="entry name" value="Ribosomal_S2"/>
    <property type="match status" value="1"/>
</dbReference>
<dbReference type="EMBL" id="JACQWF010000316">
    <property type="protein sequence ID" value="MBI4596126.1"/>
    <property type="molecule type" value="Genomic_DNA"/>
</dbReference>
<dbReference type="AlphaFoldDB" id="A0A933GMG7"/>
<feature type="region of interest" description="Disordered" evidence="7">
    <location>
        <begin position="238"/>
        <end position="275"/>
    </location>
</feature>
<keyword evidence="2 5" id="KW-0689">Ribosomal protein</keyword>
<evidence type="ECO:0000256" key="3">
    <source>
        <dbReference type="ARBA" id="ARBA00023274"/>
    </source>
</evidence>
<evidence type="ECO:0000256" key="2">
    <source>
        <dbReference type="ARBA" id="ARBA00022980"/>
    </source>
</evidence>
<gene>
    <name evidence="5 8" type="primary">rpsB</name>
    <name evidence="8" type="ORF">HY730_07075</name>
</gene>
<dbReference type="PROSITE" id="PS00962">
    <property type="entry name" value="RIBOSOMAL_S2_1"/>
    <property type="match status" value="1"/>
</dbReference>